<dbReference type="SUPFAM" id="SSF56024">
    <property type="entry name" value="Phospholipase D/nuclease"/>
    <property type="match status" value="1"/>
</dbReference>
<sequence length="388" mass="43093">MFVAQPSQNFGNLVSRELISRSAGQLKWNYFQFAVAWLNRAGARKIHESLNEFLAENGRIRATVGLDFGSTTYEGLKLLLDLEDRGVDITTNVFHDENPACTFHPKIFLFENDVDAHLFVGSNNMTGAGLETNIEAALGFCAKKADKTITEARLALEAWRDDSTESRTRRLDQVLLEQLRDRGYVLTEAELRARRQTDAKSKSAKGAPLFGRSKLRTRVGGLGTPGAGAGSKQTAIVAIGDILLARIRPRRDRRQIQISMLLHSSFMKSTDEVIAPDGSRKAIGYNYTNGVKNTARFEAPEMITMKNPVARFWWAKKDSSGNNVKKALHYQIYDADSDPTGKAIYKELESGIGKSAITNLKKLGKAETVLSKSDKTIAQWYRISSIQA</sequence>
<evidence type="ECO:0000259" key="1">
    <source>
        <dbReference type="PROSITE" id="PS50035"/>
    </source>
</evidence>
<dbReference type="AlphaFoldDB" id="A0A840RVZ1"/>
<feature type="domain" description="PLD phosphodiesterase" evidence="1">
    <location>
        <begin position="104"/>
        <end position="129"/>
    </location>
</feature>
<comment type="caution">
    <text evidence="2">The sequence shown here is derived from an EMBL/GenBank/DDBJ whole genome shotgun (WGS) entry which is preliminary data.</text>
</comment>
<keyword evidence="3" id="KW-1185">Reference proteome</keyword>
<dbReference type="CDD" id="cd09117">
    <property type="entry name" value="PLDc_Bfil_DEXD_like"/>
    <property type="match status" value="1"/>
</dbReference>
<dbReference type="Gene3D" id="3.30.870.10">
    <property type="entry name" value="Endonuclease Chain A"/>
    <property type="match status" value="1"/>
</dbReference>
<dbReference type="PROSITE" id="PS50035">
    <property type="entry name" value="PLD"/>
    <property type="match status" value="1"/>
</dbReference>
<dbReference type="EMBL" id="JACHHO010000001">
    <property type="protein sequence ID" value="MBB5202837.1"/>
    <property type="molecule type" value="Genomic_DNA"/>
</dbReference>
<dbReference type="RefSeq" id="WP_138858071.1">
    <property type="nucleotide sequence ID" value="NZ_CP040709.1"/>
</dbReference>
<dbReference type="Proteomes" id="UP000554837">
    <property type="component" value="Unassembled WGS sequence"/>
</dbReference>
<organism evidence="2 3">
    <name type="scientific">Inhella inkyongensis</name>
    <dbReference type="NCBI Taxonomy" id="392593"/>
    <lineage>
        <taxon>Bacteria</taxon>
        <taxon>Pseudomonadati</taxon>
        <taxon>Pseudomonadota</taxon>
        <taxon>Betaproteobacteria</taxon>
        <taxon>Burkholderiales</taxon>
        <taxon>Sphaerotilaceae</taxon>
        <taxon>Inhella</taxon>
    </lineage>
</organism>
<proteinExistence type="predicted"/>
<dbReference type="InterPro" id="IPR001736">
    <property type="entry name" value="PLipase_D/transphosphatidylase"/>
</dbReference>
<evidence type="ECO:0000313" key="2">
    <source>
        <dbReference type="EMBL" id="MBB5202837.1"/>
    </source>
</evidence>
<accession>A0A840RVZ1</accession>
<protein>
    <submittedName>
        <fullName evidence="2">HKD family nuclease</fullName>
    </submittedName>
</protein>
<gene>
    <name evidence="2" type="ORF">HNQ51_000130</name>
</gene>
<dbReference type="OrthoDB" id="9151424at2"/>
<dbReference type="GO" id="GO:0003824">
    <property type="term" value="F:catalytic activity"/>
    <property type="evidence" value="ECO:0007669"/>
    <property type="project" value="InterPro"/>
</dbReference>
<dbReference type="GO" id="GO:0006793">
    <property type="term" value="P:phosphorus metabolic process"/>
    <property type="evidence" value="ECO:0007669"/>
    <property type="project" value="UniProtKB-ARBA"/>
</dbReference>
<evidence type="ECO:0000313" key="3">
    <source>
        <dbReference type="Proteomes" id="UP000554837"/>
    </source>
</evidence>
<name>A0A840RVZ1_9BURK</name>
<reference evidence="2 3" key="1">
    <citation type="submission" date="2020-08" db="EMBL/GenBank/DDBJ databases">
        <title>Genomic Encyclopedia of Type Strains, Phase IV (KMG-IV): sequencing the most valuable type-strain genomes for metagenomic binning, comparative biology and taxonomic classification.</title>
        <authorList>
            <person name="Goeker M."/>
        </authorList>
    </citation>
    <scope>NUCLEOTIDE SEQUENCE [LARGE SCALE GENOMIC DNA]</scope>
    <source>
        <strain evidence="2 3">DSM 23958</strain>
    </source>
</reference>